<keyword evidence="3 4" id="KW-0663">Pyridoxal phosphate</keyword>
<comment type="catalytic activity">
    <reaction evidence="4">
        <text>N(2)-acetyl-L-ornithine + 2-oxoglutarate = N-acetyl-L-glutamate 5-semialdehyde + L-glutamate</text>
        <dbReference type="Rhea" id="RHEA:18049"/>
        <dbReference type="ChEBI" id="CHEBI:16810"/>
        <dbReference type="ChEBI" id="CHEBI:29123"/>
        <dbReference type="ChEBI" id="CHEBI:29985"/>
        <dbReference type="ChEBI" id="CHEBI:57805"/>
        <dbReference type="EC" id="2.6.1.11"/>
    </reaction>
</comment>
<dbReference type="Gene3D" id="3.40.640.10">
    <property type="entry name" value="Type I PLP-dependent aspartate aminotransferase-like (Major domain)"/>
    <property type="match status" value="1"/>
</dbReference>
<dbReference type="InterPro" id="IPR049704">
    <property type="entry name" value="Aminotrans_3_PPA_site"/>
</dbReference>
<accession>A0A0S3QRN1</accession>
<evidence type="ECO:0000256" key="3">
    <source>
        <dbReference type="ARBA" id="ARBA00022898"/>
    </source>
</evidence>
<dbReference type="HAMAP" id="MF_01107">
    <property type="entry name" value="ArgD_aminotrans_3"/>
    <property type="match status" value="1"/>
</dbReference>
<keyword evidence="1 4" id="KW-0032">Aminotransferase</keyword>
<protein>
    <recommendedName>
        <fullName evidence="4">Acetylornithine aminotransferase</fullName>
        <shortName evidence="4">ACOAT</shortName>
        <ecNumber evidence="4">2.6.1.11</ecNumber>
    </recommendedName>
</protein>
<dbReference type="PANTHER" id="PTHR11986:SF113">
    <property type="entry name" value="SUCCINYLORNITHINE TRANSAMINASE"/>
    <property type="match status" value="1"/>
</dbReference>
<dbReference type="GO" id="GO:0003992">
    <property type="term" value="F:N2-acetyl-L-ornithine:2-oxoglutarate 5-aminotransferase activity"/>
    <property type="evidence" value="ECO:0007669"/>
    <property type="project" value="UniProtKB-UniRule"/>
</dbReference>
<dbReference type="Gene3D" id="3.90.1150.10">
    <property type="entry name" value="Aspartate Aminotransferase, domain 1"/>
    <property type="match status" value="1"/>
</dbReference>
<dbReference type="NCBIfam" id="NF002325">
    <property type="entry name" value="PRK01278.1"/>
    <property type="match status" value="1"/>
</dbReference>
<dbReference type="GO" id="GO:0030170">
    <property type="term" value="F:pyridoxal phosphate binding"/>
    <property type="evidence" value="ECO:0007669"/>
    <property type="project" value="InterPro"/>
</dbReference>
<evidence type="ECO:0000256" key="4">
    <source>
        <dbReference type="HAMAP-Rule" id="MF_01107"/>
    </source>
</evidence>
<comment type="miscellaneous">
    <text evidence="4">May also have succinyldiaminopimelate aminotransferase activity, thus carrying out the corresponding step in lysine biosynthesis.</text>
</comment>
<dbReference type="InterPro" id="IPR004636">
    <property type="entry name" value="AcOrn/SuccOrn_fam"/>
</dbReference>
<dbReference type="PATRIC" id="fig|1298851.3.peg.191"/>
<dbReference type="UniPathway" id="UPA00068">
    <property type="reaction ID" value="UER00109"/>
</dbReference>
<keyword evidence="4" id="KW-0055">Arginine biosynthesis</keyword>
<sequence>MHNNSYWMKKAKTHLAPTYGQYPIAIVKGKGSYVWDAEGNKYLDFATGIATVSLGHCHPRIVAVLKEQAEKLWHVSNLYYIPWEIELAELLNTHTFSSGVFFCNSGAEANEAAVKFARLWGKKYKNGAYKIITTLNSFHGRTLSMIAATGQDKVKKGFEPLPEGFVHVPFGDLEAVRHTIDDETVAIMVEPIQGEGGIVVPPRGYLKQLKKVCEENNLLLILDEVQTGIGRCGALFAHQLEGVEPDIMSSAKALGNGFPIGACLVNEKVKEAIIPGTHASTFGGNPLATRVALEVVKTVIEEELPKHAQEIGTYLMTELKKIPGIHEVRGRGLLIGIVVDDSKPVIQKAIEAGLLLVPAGERVVRLLPSINVTIKECEEALEKLKKALR</sequence>
<dbReference type="InterPro" id="IPR015422">
    <property type="entry name" value="PyrdxlP-dep_Trfase_small"/>
</dbReference>
<evidence type="ECO:0000256" key="2">
    <source>
        <dbReference type="ARBA" id="ARBA00022679"/>
    </source>
</evidence>
<comment type="cofactor">
    <cofactor evidence="4">
        <name>pyridoxal 5'-phosphate</name>
        <dbReference type="ChEBI" id="CHEBI:597326"/>
    </cofactor>
    <text evidence="4">Binds 1 pyridoxal phosphate per subunit.</text>
</comment>
<gene>
    <name evidence="4 5" type="primary">argD</name>
    <name evidence="5" type="ORF">TST_0188</name>
</gene>
<feature type="binding site" evidence="4">
    <location>
        <position position="281"/>
    </location>
    <ligand>
        <name>pyridoxal 5'-phosphate</name>
        <dbReference type="ChEBI" id="CHEBI:597326"/>
    </ligand>
</feature>
<evidence type="ECO:0000313" key="6">
    <source>
        <dbReference type="Proteomes" id="UP000063234"/>
    </source>
</evidence>
<keyword evidence="4" id="KW-0963">Cytoplasm</keyword>
<dbReference type="SUPFAM" id="SSF53383">
    <property type="entry name" value="PLP-dependent transferases"/>
    <property type="match status" value="1"/>
</dbReference>
<dbReference type="PANTHER" id="PTHR11986">
    <property type="entry name" value="AMINOTRANSFERASE CLASS III"/>
    <property type="match status" value="1"/>
</dbReference>
<feature type="binding site" evidence="4">
    <location>
        <position position="280"/>
    </location>
    <ligand>
        <name>N(2)-acetyl-L-ornithine</name>
        <dbReference type="ChEBI" id="CHEBI:57805"/>
    </ligand>
</feature>
<comment type="similarity">
    <text evidence="4">Belongs to the class-III pyridoxal-phosphate-dependent aminotransferase family. ArgD subfamily.</text>
</comment>
<feature type="binding site" evidence="4">
    <location>
        <position position="138"/>
    </location>
    <ligand>
        <name>pyridoxal 5'-phosphate</name>
        <dbReference type="ChEBI" id="CHEBI:597326"/>
    </ligand>
</feature>
<dbReference type="GO" id="GO:0006526">
    <property type="term" value="P:L-arginine biosynthetic process"/>
    <property type="evidence" value="ECO:0007669"/>
    <property type="project" value="UniProtKB-UniRule"/>
</dbReference>
<dbReference type="KEGG" id="ttk:TST_0188"/>
<dbReference type="Pfam" id="PF00202">
    <property type="entry name" value="Aminotran_3"/>
    <property type="match status" value="1"/>
</dbReference>
<name>A0A0S3QRN1_THET7</name>
<dbReference type="GO" id="GO:0005737">
    <property type="term" value="C:cytoplasm"/>
    <property type="evidence" value="ECO:0007669"/>
    <property type="project" value="UniProtKB-SubCell"/>
</dbReference>
<dbReference type="GO" id="GO:0042802">
    <property type="term" value="F:identical protein binding"/>
    <property type="evidence" value="ECO:0007669"/>
    <property type="project" value="TreeGrafter"/>
</dbReference>
<comment type="subcellular location">
    <subcellularLocation>
        <location evidence="4">Cytoplasm</location>
    </subcellularLocation>
</comment>
<organism evidence="5 6">
    <name type="scientific">Thermosulfidibacter takaii (strain DSM 17441 / JCM 13301 / NBRC 103674 / ABI70S6)</name>
    <dbReference type="NCBI Taxonomy" id="1298851"/>
    <lineage>
        <taxon>Bacteria</taxon>
        <taxon>Pseudomonadati</taxon>
        <taxon>Thermosulfidibacterota</taxon>
        <taxon>Thermosulfidibacteria</taxon>
        <taxon>Thermosulfidibacterales</taxon>
        <taxon>Thermosulfidibacteraceae</taxon>
    </lineage>
</organism>
<dbReference type="Proteomes" id="UP000063234">
    <property type="component" value="Chromosome"/>
</dbReference>
<keyword evidence="2 4" id="KW-0808">Transferase</keyword>
<feature type="binding site" evidence="4">
    <location>
        <begin position="106"/>
        <end position="107"/>
    </location>
    <ligand>
        <name>pyridoxal 5'-phosphate</name>
        <dbReference type="ChEBI" id="CHEBI:597326"/>
    </ligand>
</feature>
<comment type="subunit">
    <text evidence="4">Homodimer.</text>
</comment>
<dbReference type="NCBIfam" id="TIGR00707">
    <property type="entry name" value="argD"/>
    <property type="match status" value="1"/>
</dbReference>
<dbReference type="InterPro" id="IPR015421">
    <property type="entry name" value="PyrdxlP-dep_Trfase_major"/>
</dbReference>
<keyword evidence="4" id="KW-0028">Amino-acid biosynthesis</keyword>
<feature type="binding site" evidence="4">
    <location>
        <begin position="223"/>
        <end position="226"/>
    </location>
    <ligand>
        <name>pyridoxal 5'-phosphate</name>
        <dbReference type="ChEBI" id="CHEBI:597326"/>
    </ligand>
</feature>
<dbReference type="InterPro" id="IPR050103">
    <property type="entry name" value="Class-III_PLP-dep_AT"/>
</dbReference>
<dbReference type="InterPro" id="IPR005814">
    <property type="entry name" value="Aminotrans_3"/>
</dbReference>
<dbReference type="PROSITE" id="PS00600">
    <property type="entry name" value="AA_TRANSFER_CLASS_3"/>
    <property type="match status" value="1"/>
</dbReference>
<dbReference type="AlphaFoldDB" id="A0A0S3QRN1"/>
<dbReference type="STRING" id="1298851.TST_0188"/>
<evidence type="ECO:0000256" key="1">
    <source>
        <dbReference type="ARBA" id="ARBA00022576"/>
    </source>
</evidence>
<dbReference type="EMBL" id="AP013035">
    <property type="protein sequence ID" value="BAT70998.1"/>
    <property type="molecule type" value="Genomic_DNA"/>
</dbReference>
<feature type="modified residue" description="N6-(pyridoxal phosphate)lysine" evidence="4">
    <location>
        <position position="252"/>
    </location>
</feature>
<reference evidence="6" key="1">
    <citation type="journal article" date="2018" name="Science">
        <title>A primordial and reversible TCA cycle in a facultatively chemolithoautotrophic thermophile.</title>
        <authorList>
            <person name="Nunoura T."/>
            <person name="Chikaraishi Y."/>
            <person name="Izaki R."/>
            <person name="Suwa T."/>
            <person name="Sato T."/>
            <person name="Harada T."/>
            <person name="Mori K."/>
            <person name="Kato Y."/>
            <person name="Miyazaki M."/>
            <person name="Shimamura S."/>
            <person name="Yanagawa K."/>
            <person name="Shuto A."/>
            <person name="Ohkouchi N."/>
            <person name="Fujita N."/>
            <person name="Takaki Y."/>
            <person name="Atomi H."/>
            <person name="Takai K."/>
        </authorList>
    </citation>
    <scope>NUCLEOTIDE SEQUENCE [LARGE SCALE GENOMIC DNA]</scope>
    <source>
        <strain evidence="6">DSM 17441 / JCM 13301 / NBRC 103674 / ABI70S6</strain>
    </source>
</reference>
<keyword evidence="6" id="KW-1185">Reference proteome</keyword>
<feature type="binding site" evidence="4">
    <location>
        <position position="141"/>
    </location>
    <ligand>
        <name>N(2)-acetyl-L-ornithine</name>
        <dbReference type="ChEBI" id="CHEBI:57805"/>
    </ligand>
</feature>
<proteinExistence type="inferred from homology"/>
<evidence type="ECO:0000313" key="5">
    <source>
        <dbReference type="EMBL" id="BAT70998.1"/>
    </source>
</evidence>
<dbReference type="FunFam" id="3.40.640.10:FF:000004">
    <property type="entry name" value="Acetylornithine aminotransferase"/>
    <property type="match status" value="1"/>
</dbReference>
<dbReference type="CDD" id="cd00610">
    <property type="entry name" value="OAT_like"/>
    <property type="match status" value="1"/>
</dbReference>
<dbReference type="EC" id="2.6.1.11" evidence="4"/>
<dbReference type="InterPro" id="IPR015424">
    <property type="entry name" value="PyrdxlP-dep_Trfase"/>
</dbReference>
<dbReference type="PIRSF" id="PIRSF000521">
    <property type="entry name" value="Transaminase_4ab_Lys_Orn"/>
    <property type="match status" value="1"/>
</dbReference>
<comment type="pathway">
    <text evidence="4">Amino-acid biosynthesis; L-arginine biosynthesis; N(2)-acetyl-L-ornithine from L-glutamate: step 4/4.</text>
</comment>